<feature type="transmembrane region" description="Helical" evidence="1">
    <location>
        <begin position="6"/>
        <end position="28"/>
    </location>
</feature>
<evidence type="ECO:0000313" key="2">
    <source>
        <dbReference type="EMBL" id="KKN88157.1"/>
    </source>
</evidence>
<organism evidence="2">
    <name type="scientific">marine sediment metagenome</name>
    <dbReference type="NCBI Taxonomy" id="412755"/>
    <lineage>
        <taxon>unclassified sequences</taxon>
        <taxon>metagenomes</taxon>
        <taxon>ecological metagenomes</taxon>
    </lineage>
</organism>
<name>A0A0F9UL31_9ZZZZ</name>
<keyword evidence="1" id="KW-0472">Membrane</keyword>
<sequence>MRPWLVVAVTLLMVTFLIALMYLGFMMLTAPRM</sequence>
<keyword evidence="1" id="KW-1133">Transmembrane helix</keyword>
<evidence type="ECO:0000256" key="1">
    <source>
        <dbReference type="SAM" id="Phobius"/>
    </source>
</evidence>
<reference evidence="2" key="1">
    <citation type="journal article" date="2015" name="Nature">
        <title>Complex archaea that bridge the gap between prokaryotes and eukaryotes.</title>
        <authorList>
            <person name="Spang A."/>
            <person name="Saw J.H."/>
            <person name="Jorgensen S.L."/>
            <person name="Zaremba-Niedzwiedzka K."/>
            <person name="Martijn J."/>
            <person name="Lind A.E."/>
            <person name="van Eijk R."/>
            <person name="Schleper C."/>
            <person name="Guy L."/>
            <person name="Ettema T.J."/>
        </authorList>
    </citation>
    <scope>NUCLEOTIDE SEQUENCE</scope>
</reference>
<dbReference type="EMBL" id="LAZR01000131">
    <property type="protein sequence ID" value="KKN88157.1"/>
    <property type="molecule type" value="Genomic_DNA"/>
</dbReference>
<protein>
    <submittedName>
        <fullName evidence="2">Uncharacterized protein</fullName>
    </submittedName>
</protein>
<gene>
    <name evidence="2" type="ORF">LCGC14_0252290</name>
</gene>
<comment type="caution">
    <text evidence="2">The sequence shown here is derived from an EMBL/GenBank/DDBJ whole genome shotgun (WGS) entry which is preliminary data.</text>
</comment>
<keyword evidence="1" id="KW-0812">Transmembrane</keyword>
<proteinExistence type="predicted"/>
<dbReference type="AlphaFoldDB" id="A0A0F9UL31"/>
<accession>A0A0F9UL31</accession>